<feature type="domain" description="Mannosyl-glycoprotein endo-beta-N-acetylglucosamidase-like" evidence="2">
    <location>
        <begin position="78"/>
        <end position="238"/>
    </location>
</feature>
<dbReference type="PANTHER" id="PTHR33308:SF9">
    <property type="entry name" value="PEPTIDOGLYCAN HYDROLASE FLGJ"/>
    <property type="match status" value="1"/>
</dbReference>
<sequence>MFKLDFPAFASNPADVRVRAPLRGEGAELHDFRAELTRLQRDIAQSIAEGFDADGFDVVVSGAVSVPAGFGVFAPGPGSSAAPDKQAFLDAVWPFARTAGAALGVSGDLVAAHAALESGWGQRPLTAASGADSYNLFGIKAGADWQGRVADVLTTEYAAGQPMKTVERFRAYSDYRHAFDDYVTLLSGNARYRGAMGAGGDAAAFAAGLARGGYATDPAYAAKLSRVAADVAAARGVNAPRAAWGDPPARPFPPR</sequence>
<gene>
    <name evidence="3" type="ORF">WS71_00665</name>
</gene>
<dbReference type="AlphaFoldDB" id="A0A1B4FQQ3"/>
<keyword evidence="1" id="KW-0378">Hydrolase</keyword>
<dbReference type="Gene3D" id="1.10.530.10">
    <property type="match status" value="1"/>
</dbReference>
<dbReference type="InterPro" id="IPR051056">
    <property type="entry name" value="Glycosyl_Hydrolase_73"/>
</dbReference>
<dbReference type="EMBL" id="CP013388">
    <property type="protein sequence ID" value="AOJ06000.1"/>
    <property type="molecule type" value="Genomic_DNA"/>
</dbReference>
<dbReference type="Pfam" id="PF01832">
    <property type="entry name" value="Glucosaminidase"/>
    <property type="match status" value="1"/>
</dbReference>
<dbReference type="InterPro" id="IPR002901">
    <property type="entry name" value="MGlyc_endo_b_GlcNAc-like_dom"/>
</dbReference>
<accession>A0A1B4FQQ3</accession>
<evidence type="ECO:0000313" key="3">
    <source>
        <dbReference type="EMBL" id="AOJ06000.1"/>
    </source>
</evidence>
<reference evidence="3 4" key="1">
    <citation type="submission" date="2015-12" db="EMBL/GenBank/DDBJ databases">
        <title>Diversity of Burkholderia near neighbor genomes.</title>
        <authorList>
            <person name="Sahl J."/>
            <person name="Wagner D."/>
            <person name="Keim P."/>
        </authorList>
    </citation>
    <scope>NUCLEOTIDE SEQUENCE [LARGE SCALE GENOMIC DNA]</scope>
    <source>
        <strain evidence="3 4">BDU8</strain>
    </source>
</reference>
<dbReference type="PANTHER" id="PTHR33308">
    <property type="entry name" value="PEPTIDOGLYCAN HYDROLASE FLGJ"/>
    <property type="match status" value="1"/>
</dbReference>
<protein>
    <submittedName>
        <fullName evidence="3">Glucosaminidase</fullName>
    </submittedName>
</protein>
<proteinExistence type="predicted"/>
<evidence type="ECO:0000313" key="4">
    <source>
        <dbReference type="Proteomes" id="UP000067711"/>
    </source>
</evidence>
<evidence type="ECO:0000256" key="1">
    <source>
        <dbReference type="ARBA" id="ARBA00022801"/>
    </source>
</evidence>
<dbReference type="GO" id="GO:0004040">
    <property type="term" value="F:amidase activity"/>
    <property type="evidence" value="ECO:0007669"/>
    <property type="project" value="InterPro"/>
</dbReference>
<dbReference type="GO" id="GO:0071973">
    <property type="term" value="P:bacterial-type flagellum-dependent cell motility"/>
    <property type="evidence" value="ECO:0007669"/>
    <property type="project" value="TreeGrafter"/>
</dbReference>
<name>A0A1B4FQQ3_9BURK</name>
<dbReference type="Proteomes" id="UP000067711">
    <property type="component" value="Chromosome 2"/>
</dbReference>
<organism evidence="3 4">
    <name type="scientific">Burkholderia mayonis</name>
    <dbReference type="NCBI Taxonomy" id="1385591"/>
    <lineage>
        <taxon>Bacteria</taxon>
        <taxon>Pseudomonadati</taxon>
        <taxon>Pseudomonadota</taxon>
        <taxon>Betaproteobacteria</taxon>
        <taxon>Burkholderiales</taxon>
        <taxon>Burkholderiaceae</taxon>
        <taxon>Burkholderia</taxon>
        <taxon>pseudomallei group</taxon>
    </lineage>
</organism>
<dbReference type="RefSeq" id="WP_066486412.1">
    <property type="nucleotide sequence ID" value="NZ_CP013388.1"/>
</dbReference>
<evidence type="ECO:0000259" key="2">
    <source>
        <dbReference type="SMART" id="SM00047"/>
    </source>
</evidence>
<dbReference type="Gene3D" id="2.10.70.40">
    <property type="entry name" value="peptidoglycan hydrolase"/>
    <property type="match status" value="1"/>
</dbReference>
<dbReference type="SMART" id="SM00047">
    <property type="entry name" value="LYZ2"/>
    <property type="match status" value="1"/>
</dbReference>